<protein>
    <submittedName>
        <fullName evidence="2">Uncharacterized protein</fullName>
    </submittedName>
</protein>
<feature type="compositionally biased region" description="Low complexity" evidence="1">
    <location>
        <begin position="197"/>
        <end position="214"/>
    </location>
</feature>
<reference evidence="2 3" key="1">
    <citation type="submission" date="2015-06" db="EMBL/GenBank/DDBJ databases">
        <title>Expansion of signal transduction pathways in fungi by whole-genome duplication.</title>
        <authorList>
            <consortium name="DOE Joint Genome Institute"/>
            <person name="Corrochano L.M."/>
            <person name="Kuo A."/>
            <person name="Marcet-Houben M."/>
            <person name="Polaino S."/>
            <person name="Salamov A."/>
            <person name="Villalobos J.M."/>
            <person name="Alvarez M.I."/>
            <person name="Avalos J."/>
            <person name="Benito E.P."/>
            <person name="Benoit I."/>
            <person name="Burger G."/>
            <person name="Camino L.P."/>
            <person name="Canovas D."/>
            <person name="Cerda-Olmedo E."/>
            <person name="Cheng J.-F."/>
            <person name="Dominguez A."/>
            <person name="Elias M."/>
            <person name="Eslava A.P."/>
            <person name="Glaser F."/>
            <person name="Grimwood J."/>
            <person name="Gutierrez G."/>
            <person name="Heitman J."/>
            <person name="Henrissat B."/>
            <person name="Iturriaga E.A."/>
            <person name="Lang B.F."/>
            <person name="Lavin J.L."/>
            <person name="Lee S."/>
            <person name="Li W."/>
            <person name="Lindquist E."/>
            <person name="Lopez-Garcia S."/>
            <person name="Luque E.M."/>
            <person name="Marcos A.T."/>
            <person name="Martin J."/>
            <person name="Mccluskey K."/>
            <person name="Medina H.R."/>
            <person name="Miralles-Duran A."/>
            <person name="Miyazaki A."/>
            <person name="Munoz-Torres E."/>
            <person name="Oguiza J.A."/>
            <person name="Ohm R."/>
            <person name="Olmedo M."/>
            <person name="Orejas M."/>
            <person name="Ortiz-Castellanos L."/>
            <person name="Pisabarro A.G."/>
            <person name="Rodriguez-Romero J."/>
            <person name="Ruiz-Herrera J."/>
            <person name="Ruiz-Vazquez R."/>
            <person name="Sanz C."/>
            <person name="Schackwitz W."/>
            <person name="Schmutz J."/>
            <person name="Shahriari M."/>
            <person name="Shelest E."/>
            <person name="Silva-Franco F."/>
            <person name="Soanes D."/>
            <person name="Syed K."/>
            <person name="Tagua V.G."/>
            <person name="Talbot N.J."/>
            <person name="Thon M."/>
            <person name="De Vries R.P."/>
            <person name="Wiebenga A."/>
            <person name="Yadav J.S."/>
            <person name="Braun E.L."/>
            <person name="Baker S."/>
            <person name="Garre V."/>
            <person name="Horwitz B."/>
            <person name="Torres-Martinez S."/>
            <person name="Idnurm A."/>
            <person name="Herrera-Estrella A."/>
            <person name="Gabaldon T."/>
            <person name="Grigoriev I.V."/>
        </authorList>
    </citation>
    <scope>NUCLEOTIDE SEQUENCE [LARGE SCALE GENOMIC DNA]</scope>
    <source>
        <strain evidence="2 3">CBS 277.49</strain>
    </source>
</reference>
<evidence type="ECO:0000313" key="2">
    <source>
        <dbReference type="EMBL" id="OAD01469.1"/>
    </source>
</evidence>
<keyword evidence="3" id="KW-1185">Reference proteome</keyword>
<sequence length="220" mass="25642">MLIGELTYAQPITDRIMLRIVGRTVSLQCKCTDSGLRPNLFVQNFALMFYFIKFLRRNTRDHFYGPLNAYVYTNEDDTRAFINLRMNVTGVRPYAALTTDDNEIIPSRATRMSADRFDNELNVKLKYMIFKYVWQNIDDENVVQQQRLNKELFAHHLSDMHEDFCASGIIIDGEDFNSVLVNERIVRERRAVNRLAESQAQQQRQAHHQGQAGEAVDETE</sequence>
<dbReference type="EMBL" id="AMYB01000006">
    <property type="protein sequence ID" value="OAD01469.1"/>
    <property type="molecule type" value="Genomic_DNA"/>
</dbReference>
<organism evidence="2 3">
    <name type="scientific">Mucor lusitanicus CBS 277.49</name>
    <dbReference type="NCBI Taxonomy" id="747725"/>
    <lineage>
        <taxon>Eukaryota</taxon>
        <taxon>Fungi</taxon>
        <taxon>Fungi incertae sedis</taxon>
        <taxon>Mucoromycota</taxon>
        <taxon>Mucoromycotina</taxon>
        <taxon>Mucoromycetes</taxon>
        <taxon>Mucorales</taxon>
        <taxon>Mucorineae</taxon>
        <taxon>Mucoraceae</taxon>
        <taxon>Mucor</taxon>
    </lineage>
</organism>
<evidence type="ECO:0000313" key="3">
    <source>
        <dbReference type="Proteomes" id="UP000077051"/>
    </source>
</evidence>
<evidence type="ECO:0000256" key="1">
    <source>
        <dbReference type="SAM" id="MobiDB-lite"/>
    </source>
</evidence>
<proteinExistence type="predicted"/>
<feature type="region of interest" description="Disordered" evidence="1">
    <location>
        <begin position="197"/>
        <end position="220"/>
    </location>
</feature>
<dbReference type="AlphaFoldDB" id="A0A162QQU9"/>
<dbReference type="OrthoDB" id="2224005at2759"/>
<gene>
    <name evidence="2" type="ORF">MUCCIDRAFT_112919</name>
</gene>
<dbReference type="Proteomes" id="UP000077051">
    <property type="component" value="Unassembled WGS sequence"/>
</dbReference>
<dbReference type="STRING" id="747725.A0A162QQU9"/>
<dbReference type="VEuPathDB" id="FungiDB:MUCCIDRAFT_112919"/>
<comment type="caution">
    <text evidence="2">The sequence shown here is derived from an EMBL/GenBank/DDBJ whole genome shotgun (WGS) entry which is preliminary data.</text>
</comment>
<name>A0A162QQU9_MUCCL</name>
<accession>A0A162QQU9</accession>